<dbReference type="Proteomes" id="UP000814140">
    <property type="component" value="Unassembled WGS sequence"/>
</dbReference>
<proteinExistence type="predicted"/>
<reference evidence="1" key="1">
    <citation type="submission" date="2021-03" db="EMBL/GenBank/DDBJ databases">
        <authorList>
            <consortium name="DOE Joint Genome Institute"/>
            <person name="Ahrendt S."/>
            <person name="Looney B.P."/>
            <person name="Miyauchi S."/>
            <person name="Morin E."/>
            <person name="Drula E."/>
            <person name="Courty P.E."/>
            <person name="Chicoki N."/>
            <person name="Fauchery L."/>
            <person name="Kohler A."/>
            <person name="Kuo A."/>
            <person name="Labutti K."/>
            <person name="Pangilinan J."/>
            <person name="Lipzen A."/>
            <person name="Riley R."/>
            <person name="Andreopoulos W."/>
            <person name="He G."/>
            <person name="Johnson J."/>
            <person name="Barry K.W."/>
            <person name="Grigoriev I.V."/>
            <person name="Nagy L."/>
            <person name="Hibbett D."/>
            <person name="Henrissat B."/>
            <person name="Matheny P.B."/>
            <person name="Labbe J."/>
            <person name="Martin F."/>
        </authorList>
    </citation>
    <scope>NUCLEOTIDE SEQUENCE</scope>
    <source>
        <strain evidence="1">HHB10654</strain>
    </source>
</reference>
<protein>
    <submittedName>
        <fullName evidence="1">Uncharacterized protein</fullName>
    </submittedName>
</protein>
<evidence type="ECO:0000313" key="1">
    <source>
        <dbReference type="EMBL" id="KAI0062394.1"/>
    </source>
</evidence>
<comment type="caution">
    <text evidence="1">The sequence shown here is derived from an EMBL/GenBank/DDBJ whole genome shotgun (WGS) entry which is preliminary data.</text>
</comment>
<evidence type="ECO:0000313" key="2">
    <source>
        <dbReference type="Proteomes" id="UP000814140"/>
    </source>
</evidence>
<keyword evidence="2" id="KW-1185">Reference proteome</keyword>
<gene>
    <name evidence="1" type="ORF">BV25DRAFT_1915945</name>
</gene>
<organism evidence="1 2">
    <name type="scientific">Artomyces pyxidatus</name>
    <dbReference type="NCBI Taxonomy" id="48021"/>
    <lineage>
        <taxon>Eukaryota</taxon>
        <taxon>Fungi</taxon>
        <taxon>Dikarya</taxon>
        <taxon>Basidiomycota</taxon>
        <taxon>Agaricomycotina</taxon>
        <taxon>Agaricomycetes</taxon>
        <taxon>Russulales</taxon>
        <taxon>Auriscalpiaceae</taxon>
        <taxon>Artomyces</taxon>
    </lineage>
</organism>
<name>A0ACB8T0Q9_9AGAM</name>
<sequence>MDWSAASYSVLTSIVEDAGLLERVRTLSEWENTMAGIMSVAGLARSLDLVGGSYSTNGHNDHQEQPSLTPSMSVEWRYVMPSPDGNIIEFLHAVGARAPLRVWMVGILEDHELQPFERMNGYVFTSLRPLLRDSLVAANAILAHWAHREDIDHFQLFKPADAVQASAITYEPLNQFPLPDVVGYEPHWQPLTITTVARVFSMSFVDVGGQPLPHVFATFLPLYYADALSIQQLLCDLVNVPDDFDVFELITAPLRADRRLAEETGNDSAAFVPFESVFDGRNGYRLDGGMPRLNPSQILEEDLATGFAIVPDDLIDKLNVTWLTSNPRPQ</sequence>
<accession>A0ACB8T0Q9</accession>
<dbReference type="EMBL" id="MU277207">
    <property type="protein sequence ID" value="KAI0062394.1"/>
    <property type="molecule type" value="Genomic_DNA"/>
</dbReference>
<reference evidence="1" key="2">
    <citation type="journal article" date="2022" name="New Phytol.">
        <title>Evolutionary transition to the ectomycorrhizal habit in the genomes of a hyperdiverse lineage of mushroom-forming fungi.</title>
        <authorList>
            <person name="Looney B."/>
            <person name="Miyauchi S."/>
            <person name="Morin E."/>
            <person name="Drula E."/>
            <person name="Courty P.E."/>
            <person name="Kohler A."/>
            <person name="Kuo A."/>
            <person name="LaButti K."/>
            <person name="Pangilinan J."/>
            <person name="Lipzen A."/>
            <person name="Riley R."/>
            <person name="Andreopoulos W."/>
            <person name="He G."/>
            <person name="Johnson J."/>
            <person name="Nolan M."/>
            <person name="Tritt A."/>
            <person name="Barry K.W."/>
            <person name="Grigoriev I.V."/>
            <person name="Nagy L.G."/>
            <person name="Hibbett D."/>
            <person name="Henrissat B."/>
            <person name="Matheny P.B."/>
            <person name="Labbe J."/>
            <person name="Martin F.M."/>
        </authorList>
    </citation>
    <scope>NUCLEOTIDE SEQUENCE</scope>
    <source>
        <strain evidence="1">HHB10654</strain>
    </source>
</reference>